<evidence type="ECO:0000313" key="2">
    <source>
        <dbReference type="Proteomes" id="UP000006671"/>
    </source>
</evidence>
<organism evidence="2">
    <name type="scientific">Naegleria gruberi</name>
    <name type="common">Amoeba</name>
    <dbReference type="NCBI Taxonomy" id="5762"/>
    <lineage>
        <taxon>Eukaryota</taxon>
        <taxon>Discoba</taxon>
        <taxon>Heterolobosea</taxon>
        <taxon>Tetramitia</taxon>
        <taxon>Eutetramitia</taxon>
        <taxon>Vahlkampfiidae</taxon>
        <taxon>Naegleria</taxon>
    </lineage>
</organism>
<proteinExistence type="predicted"/>
<sequence length="183" mass="22053">MTRSHRKIGVFEYDSDEFATTEERKESRKAFRKNVRNVFGQTGKAVVVDLDVPKRSKRRWNKGTFTESQMMNSLDLAQKFRELDEFEQVQEECKENLKQKVRSKMFEEFCERKSPKVVKRILKKLEREGKDTIYDDMSTDSETERQVERWVQDNINSDIKETRKYIENESLNSFSLFRQRKQK</sequence>
<dbReference type="AlphaFoldDB" id="D2VUW3"/>
<protein>
    <submittedName>
        <fullName evidence="1">Predicted protein</fullName>
    </submittedName>
</protein>
<dbReference type="OrthoDB" id="10455006at2759"/>
<dbReference type="VEuPathDB" id="AmoebaDB:NAEGRDRAFT_72808"/>
<name>D2VUW3_NAEGR</name>
<dbReference type="Proteomes" id="UP000006671">
    <property type="component" value="Unassembled WGS sequence"/>
</dbReference>
<keyword evidence="2" id="KW-1185">Reference proteome</keyword>
<dbReference type="RefSeq" id="XP_002672079.1">
    <property type="nucleotide sequence ID" value="XM_002672033.1"/>
</dbReference>
<reference evidence="1 2" key="1">
    <citation type="journal article" date="2010" name="Cell">
        <title>The genome of Naegleria gruberi illuminates early eukaryotic versatility.</title>
        <authorList>
            <person name="Fritz-Laylin L.K."/>
            <person name="Prochnik S.E."/>
            <person name="Ginger M.L."/>
            <person name="Dacks J.B."/>
            <person name="Carpenter M.L."/>
            <person name="Field M.C."/>
            <person name="Kuo A."/>
            <person name="Paredez A."/>
            <person name="Chapman J."/>
            <person name="Pham J."/>
            <person name="Shu S."/>
            <person name="Neupane R."/>
            <person name="Cipriano M."/>
            <person name="Mancuso J."/>
            <person name="Tu H."/>
            <person name="Salamov A."/>
            <person name="Lindquist E."/>
            <person name="Shapiro H."/>
            <person name="Lucas S."/>
            <person name="Grigoriev I.V."/>
            <person name="Cande W.Z."/>
            <person name="Fulton C."/>
            <person name="Rokhsar D.S."/>
            <person name="Dawson S.C."/>
        </authorList>
    </citation>
    <scope>NUCLEOTIDE SEQUENCE [LARGE SCALE GENOMIC DNA]</scope>
    <source>
        <strain evidence="1 2">NEG-M</strain>
    </source>
</reference>
<accession>D2VUW3</accession>
<gene>
    <name evidence="1" type="ORF">NAEGRDRAFT_72808</name>
</gene>
<dbReference type="InParanoid" id="D2VUW3"/>
<dbReference type="GeneID" id="8854041"/>
<dbReference type="KEGG" id="ngr:NAEGRDRAFT_72808"/>
<evidence type="ECO:0000313" key="1">
    <source>
        <dbReference type="EMBL" id="EFC39335.1"/>
    </source>
</evidence>
<dbReference type="EMBL" id="GG738900">
    <property type="protein sequence ID" value="EFC39335.1"/>
    <property type="molecule type" value="Genomic_DNA"/>
</dbReference>